<dbReference type="Gene3D" id="3.30.450.40">
    <property type="match status" value="1"/>
</dbReference>
<evidence type="ECO:0000259" key="1">
    <source>
        <dbReference type="Pfam" id="PF01590"/>
    </source>
</evidence>
<dbReference type="OrthoDB" id="3928741at2"/>
<keyword evidence="3" id="KW-1185">Reference proteome</keyword>
<proteinExistence type="predicted"/>
<dbReference type="EMBL" id="AXCY01000017">
    <property type="protein sequence ID" value="KGM11624.1"/>
    <property type="molecule type" value="Genomic_DNA"/>
</dbReference>
<comment type="caution">
    <text evidence="2">The sequence shown here is derived from an EMBL/GenBank/DDBJ whole genome shotgun (WGS) entry which is preliminary data.</text>
</comment>
<accession>A0A0A0BWT5</accession>
<sequence>MSASPWVAWPSGADPATLGARVRAAHDAFLAGGAPEAVRPVVLDSWRRSRRSGVDPERPAVVVDLPDDELARRRRDHPLAPLLPIVRRLLVEDAESEGLVVALGDADGRLLWVEGDRTVRTALGRAGFVEGATWHESVAGTSAPGIALATDHEVQVYAAEHFACAIQPWSCSAAPVHAPDGRVLGVLDLTGRDGAASPLALSLVRSAVAAMESELAARALRDLVAAGPGAPRGSAATAVRSPSDAPARLDVLGRAGGSLRRADDDAVGLGLRHSELLLLLATQPDGWSADGLALALHPTGLSDVTVRAEVSRLRRVVGDLLGGSRPYRLAAPLVTDLVDVRALLDAGDVAGAVRSYPGPVLPRSQAPGVVALRDELDAELRAAVEHTDDVEAVLAWTLHPSGADDWAAWRRLTGILPAGSPAAARARARLLLLDRRLGTA</sequence>
<reference evidence="2 3" key="1">
    <citation type="submission" date="2013-08" db="EMBL/GenBank/DDBJ databases">
        <title>Genome sequencing of Cellulomonas carbonis T26.</title>
        <authorList>
            <person name="Chen F."/>
            <person name="Li Y."/>
            <person name="Wang G."/>
        </authorList>
    </citation>
    <scope>NUCLEOTIDE SEQUENCE [LARGE SCALE GENOMIC DNA]</scope>
    <source>
        <strain evidence="2 3">T26</strain>
    </source>
</reference>
<protein>
    <submittedName>
        <fullName evidence="2">Phytochrome sensor protein</fullName>
    </submittedName>
</protein>
<dbReference type="RefSeq" id="WP_043604273.1">
    <property type="nucleotide sequence ID" value="NZ_AXCY01000017.1"/>
</dbReference>
<evidence type="ECO:0000313" key="3">
    <source>
        <dbReference type="Proteomes" id="UP000029839"/>
    </source>
</evidence>
<gene>
    <name evidence="2" type="ORF">N868_08150</name>
</gene>
<dbReference type="InterPro" id="IPR003018">
    <property type="entry name" value="GAF"/>
</dbReference>
<feature type="domain" description="GAF" evidence="1">
    <location>
        <begin position="100"/>
        <end position="209"/>
    </location>
</feature>
<dbReference type="Pfam" id="PF01590">
    <property type="entry name" value="GAF"/>
    <property type="match status" value="1"/>
</dbReference>
<dbReference type="AlphaFoldDB" id="A0A0A0BWT5"/>
<dbReference type="Proteomes" id="UP000029839">
    <property type="component" value="Unassembled WGS sequence"/>
</dbReference>
<evidence type="ECO:0000313" key="2">
    <source>
        <dbReference type="EMBL" id="KGM11624.1"/>
    </source>
</evidence>
<name>A0A0A0BWT5_9CELL</name>
<dbReference type="InterPro" id="IPR029016">
    <property type="entry name" value="GAF-like_dom_sf"/>
</dbReference>
<organism evidence="2 3">
    <name type="scientific">Cellulomonas carbonis T26</name>
    <dbReference type="NCBI Taxonomy" id="947969"/>
    <lineage>
        <taxon>Bacteria</taxon>
        <taxon>Bacillati</taxon>
        <taxon>Actinomycetota</taxon>
        <taxon>Actinomycetes</taxon>
        <taxon>Micrococcales</taxon>
        <taxon>Cellulomonadaceae</taxon>
        <taxon>Cellulomonas</taxon>
    </lineage>
</organism>
<reference evidence="2 3" key="2">
    <citation type="journal article" date="2015" name="Stand. Genomic Sci.">
        <title>Draft genome sequence of Cellulomonas carbonis T26(T) and comparative analysis of six Cellulomonas genomes.</title>
        <authorList>
            <person name="Zhuang W."/>
            <person name="Zhang S."/>
            <person name="Xia X."/>
            <person name="Wang G."/>
        </authorList>
    </citation>
    <scope>NUCLEOTIDE SEQUENCE [LARGE SCALE GENOMIC DNA]</scope>
    <source>
        <strain evidence="2 3">T26</strain>
    </source>
</reference>